<feature type="compositionally biased region" description="Basic and acidic residues" evidence="5">
    <location>
        <begin position="920"/>
        <end position="941"/>
    </location>
</feature>
<dbReference type="SUPFAM" id="SSF46689">
    <property type="entry name" value="Homeodomain-like"/>
    <property type="match status" value="1"/>
</dbReference>
<comment type="subcellular location">
    <subcellularLocation>
        <location evidence="1">Nucleus</location>
    </subcellularLocation>
</comment>
<feature type="compositionally biased region" description="Basic and acidic residues" evidence="5">
    <location>
        <begin position="790"/>
        <end position="814"/>
    </location>
</feature>
<gene>
    <name evidence="8" type="ORF">RND81_04G205800</name>
</gene>
<evidence type="ECO:0000256" key="1">
    <source>
        <dbReference type="ARBA" id="ARBA00004123"/>
    </source>
</evidence>
<evidence type="ECO:0000259" key="6">
    <source>
        <dbReference type="Pfam" id="PF24662"/>
    </source>
</evidence>
<feature type="compositionally biased region" description="Basic and acidic residues" evidence="5">
    <location>
        <begin position="426"/>
        <end position="439"/>
    </location>
</feature>
<keyword evidence="9" id="KW-1185">Reference proteome</keyword>
<dbReference type="GO" id="GO:0003714">
    <property type="term" value="F:transcription corepressor activity"/>
    <property type="evidence" value="ECO:0007669"/>
    <property type="project" value="TreeGrafter"/>
</dbReference>
<feature type="region of interest" description="Disordered" evidence="5">
    <location>
        <begin position="715"/>
        <end position="882"/>
    </location>
</feature>
<dbReference type="EMBL" id="JBDFQZ010000004">
    <property type="protein sequence ID" value="KAK9735445.1"/>
    <property type="molecule type" value="Genomic_DNA"/>
</dbReference>
<feature type="compositionally biased region" description="Basic and acidic residues" evidence="5">
    <location>
        <begin position="825"/>
        <end position="837"/>
    </location>
</feature>
<evidence type="ECO:0000313" key="9">
    <source>
        <dbReference type="Proteomes" id="UP001443914"/>
    </source>
</evidence>
<feature type="compositionally biased region" description="Polar residues" evidence="5">
    <location>
        <begin position="730"/>
        <end position="740"/>
    </location>
</feature>
<protein>
    <recommendedName>
        <fullName evidence="10">SANT domain-containing protein</fullName>
    </recommendedName>
</protein>
<evidence type="ECO:0000259" key="7">
    <source>
        <dbReference type="Pfam" id="PF25826"/>
    </source>
</evidence>
<feature type="compositionally biased region" description="Low complexity" evidence="5">
    <location>
        <begin position="32"/>
        <end position="44"/>
    </location>
</feature>
<dbReference type="GO" id="GO:0005634">
    <property type="term" value="C:nucleus"/>
    <property type="evidence" value="ECO:0007669"/>
    <property type="project" value="UniProtKB-SubCell"/>
</dbReference>
<feature type="compositionally biased region" description="Polar residues" evidence="5">
    <location>
        <begin position="853"/>
        <end position="867"/>
    </location>
</feature>
<evidence type="ECO:0000256" key="4">
    <source>
        <dbReference type="ARBA" id="ARBA00023242"/>
    </source>
</evidence>
<name>A0AAW1LMY8_SAPOF</name>
<feature type="compositionally biased region" description="Basic and acidic residues" evidence="5">
    <location>
        <begin position="741"/>
        <end position="751"/>
    </location>
</feature>
<feature type="compositionally biased region" description="Basic and acidic residues" evidence="5">
    <location>
        <begin position="666"/>
        <end position="688"/>
    </location>
</feature>
<feature type="compositionally biased region" description="Polar residues" evidence="5">
    <location>
        <begin position="775"/>
        <end position="789"/>
    </location>
</feature>
<evidence type="ECO:0000256" key="2">
    <source>
        <dbReference type="ARBA" id="ARBA00023015"/>
    </source>
</evidence>
<dbReference type="PANTHER" id="PTHR13859:SF11">
    <property type="entry name" value="GRUNGE, ISOFORM J"/>
    <property type="match status" value="1"/>
</dbReference>
<evidence type="ECO:0008006" key="10">
    <source>
        <dbReference type="Google" id="ProtNLM"/>
    </source>
</evidence>
<dbReference type="InterPro" id="IPR056067">
    <property type="entry name" value="DUF7650"/>
</dbReference>
<dbReference type="Pfam" id="PF25826">
    <property type="entry name" value="DUF7952"/>
    <property type="match status" value="1"/>
</dbReference>
<keyword evidence="2" id="KW-0805">Transcription regulation</keyword>
<evidence type="ECO:0000256" key="5">
    <source>
        <dbReference type="SAM" id="MobiDB-lite"/>
    </source>
</evidence>
<dbReference type="PANTHER" id="PTHR13859">
    <property type="entry name" value="ATROPHIN-RELATED"/>
    <property type="match status" value="1"/>
</dbReference>
<evidence type="ECO:0000313" key="8">
    <source>
        <dbReference type="EMBL" id="KAK9735445.1"/>
    </source>
</evidence>
<proteinExistence type="predicted"/>
<dbReference type="Proteomes" id="UP001443914">
    <property type="component" value="Unassembled WGS sequence"/>
</dbReference>
<dbReference type="Pfam" id="PF24662">
    <property type="entry name" value="DUF7650"/>
    <property type="match status" value="1"/>
</dbReference>
<keyword evidence="4" id="KW-0539">Nucleus</keyword>
<feature type="compositionally biased region" description="Basic and acidic residues" evidence="5">
    <location>
        <begin position="715"/>
        <end position="726"/>
    </location>
</feature>
<comment type="caution">
    <text evidence="8">The sequence shown here is derived from an EMBL/GenBank/DDBJ whole genome shotgun (WGS) entry which is preliminary data.</text>
</comment>
<feature type="domain" description="DUF7650" evidence="6">
    <location>
        <begin position="323"/>
        <end position="409"/>
    </location>
</feature>
<dbReference type="InterPro" id="IPR057712">
    <property type="entry name" value="DUF7952"/>
</dbReference>
<organism evidence="8 9">
    <name type="scientific">Saponaria officinalis</name>
    <name type="common">Common soapwort</name>
    <name type="synonym">Lychnis saponaria</name>
    <dbReference type="NCBI Taxonomy" id="3572"/>
    <lineage>
        <taxon>Eukaryota</taxon>
        <taxon>Viridiplantae</taxon>
        <taxon>Streptophyta</taxon>
        <taxon>Embryophyta</taxon>
        <taxon>Tracheophyta</taxon>
        <taxon>Spermatophyta</taxon>
        <taxon>Magnoliopsida</taxon>
        <taxon>eudicotyledons</taxon>
        <taxon>Gunneridae</taxon>
        <taxon>Pentapetalae</taxon>
        <taxon>Caryophyllales</taxon>
        <taxon>Caryophyllaceae</taxon>
        <taxon>Caryophylleae</taxon>
        <taxon>Saponaria</taxon>
    </lineage>
</organism>
<sequence>MNLKFNEFLSQLFMMDTSHMDEAEKSSPETGSDSSMSPCSSDNNDIFGDPLIHPRVGDEYQVEIPSMLSKSEFLPLMKNSAGSVDIVDSSHSFGCGLPIPVTSLRNQANLIKTVKLENPNLVTIENSLRMKVKTPDQTTVGNGYCLVPDQPTEPWSDFEADCFLLGLYLLGKNLLQVARFVETKGMGQILAYYYGQFYASAGYRRWSESRKLKNKKCVVGHRFFSGYRQLELFSRLFPRLSEESKIKLSEASKAFTEGSSSLDEYVFTLKAMVGVHALVDAVGIEKGKEDLTTLIIDSSKNNHVFSQRPEMPSLKACSALTCAEITNYLTGDFRLSKARSNDLFWEAVWPRLLARGWHSEQPLCNGYKGSNHLVFLMPGIKKFSRRKLSKGDHYFDSVSDVLAKIASEPELLQLEDDEANSSSSKVKSDDDRDSSDHERHCYLKPRVSSGFSDLTKFTIVDTSMANEDNPYKVTELRSLPVEAERCFPVSSQIKKAETKSQVNADVRPNGLLDSTLFDHLRESTIDFGSQRILNGNHNPMNHKPRTIKHQFSRRLKHGLSLSSCEGTVKKRRRLSSCVDTDLTFVLALPARNKNATVRIVGPKLSQTDVKLASENVLVPENNAGKCVQDSLNLNHVGLAVSRENEKVSVAREAIDRNLSQKHGKVKTTDVEKTEHFDPEKQKHRDVDEQKCSDFGILTTSNVKKPKHILKEKRKISEATVGHDHMEPQVSFASQETSKAVSDSDQRPERQFVARKKKISGDIDGPSENKEARMNSAPQRPSNLVLNPDQQPEKHFVAPKQEICEDTVRPSDKTEPSNTVLDSDQQPERHFVVEKQEICGDTVGPSDNAEPRVSSASEEPSSKAMNPDQQSRRQSTRSRPLTTKALEALELGFLNPVRQYRKRTPSVAQDQKPKRSRQPRNKSDVFPHDMIPEVKDTCDVNL</sequence>
<feature type="region of interest" description="Disordered" evidence="5">
    <location>
        <begin position="661"/>
        <end position="688"/>
    </location>
</feature>
<feature type="region of interest" description="Disordered" evidence="5">
    <location>
        <begin position="20"/>
        <end position="44"/>
    </location>
</feature>
<feature type="region of interest" description="Disordered" evidence="5">
    <location>
        <begin position="413"/>
        <end position="439"/>
    </location>
</feature>
<feature type="region of interest" description="Disordered" evidence="5">
    <location>
        <begin position="894"/>
        <end position="941"/>
    </location>
</feature>
<reference evidence="8" key="1">
    <citation type="submission" date="2024-03" db="EMBL/GenBank/DDBJ databases">
        <title>WGS assembly of Saponaria officinalis var. Norfolk2.</title>
        <authorList>
            <person name="Jenkins J."/>
            <person name="Shu S."/>
            <person name="Grimwood J."/>
            <person name="Barry K."/>
            <person name="Goodstein D."/>
            <person name="Schmutz J."/>
            <person name="Leebens-Mack J."/>
            <person name="Osbourn A."/>
        </authorList>
    </citation>
    <scope>NUCLEOTIDE SEQUENCE [LARGE SCALE GENOMIC DNA]</scope>
    <source>
        <strain evidence="8">JIC</strain>
    </source>
</reference>
<dbReference type="AlphaFoldDB" id="A0AAW1LMY8"/>
<accession>A0AAW1LMY8</accession>
<feature type="domain" description="DUF7952" evidence="7">
    <location>
        <begin position="155"/>
        <end position="284"/>
    </location>
</feature>
<dbReference type="InterPro" id="IPR009057">
    <property type="entry name" value="Homeodomain-like_sf"/>
</dbReference>
<keyword evidence="3" id="KW-0804">Transcription</keyword>
<evidence type="ECO:0000256" key="3">
    <source>
        <dbReference type="ARBA" id="ARBA00023163"/>
    </source>
</evidence>